<proteinExistence type="predicted"/>
<dbReference type="PANTHER" id="PTHR15592">
    <property type="entry name" value="MATRIN 3/NUCLEAR PROTEIN 220-RELATED"/>
    <property type="match status" value="1"/>
</dbReference>
<evidence type="ECO:0000256" key="1">
    <source>
        <dbReference type="ARBA" id="ARBA00022884"/>
    </source>
</evidence>
<dbReference type="SUPFAM" id="SSF54928">
    <property type="entry name" value="RNA-binding domain, RBD"/>
    <property type="match status" value="2"/>
</dbReference>
<dbReference type="CDD" id="cd12424">
    <property type="entry name" value="RRM3_hnRNPL_like"/>
    <property type="match status" value="1"/>
</dbReference>
<reference evidence="5" key="1">
    <citation type="submission" date="2013-02" db="EMBL/GenBank/DDBJ databases">
        <authorList>
            <person name="Hughes D."/>
        </authorList>
    </citation>
    <scope>NUCLEOTIDE SEQUENCE</scope>
    <source>
        <strain>Durham</strain>
        <strain evidence="5">NC isolate 2 -- Noor lab</strain>
    </source>
</reference>
<sequence length="298" mass="32348">PPLLGPGAGFATSFGPPEYHPAAAAETWKAGAIHPTGLIKEPVIAATRNGAVNFATSTSPQGSVMMVYGLDQETSNTDKLFNLVCLYGNVARIKFLKTKEGTAMVQMGDSVAVERCVQHLNNIPVGSKGKIQIAFSKQNFLSEVINPYSLPDHTPSFKEFTGSKNNRFLSPAQASKNRIQPPSKILHFFNTPPGLTEEQLIGIFNIKEVPPSSVRLFPLKTERSSSGLIEFATIGQSVLAIMKCNHLPIEGKGTKFPFIMKLCFSSSKSMNGAWNSATGEGLIEKENEVDQKTKENYN</sequence>
<dbReference type="EnsemblMetazoa" id="MESCA007548-RA">
    <property type="protein sequence ID" value="MESCA007548-PA"/>
    <property type="gene ID" value="MESCA007548"/>
</dbReference>
<dbReference type="Pfam" id="PF13893">
    <property type="entry name" value="RRM_5"/>
    <property type="match status" value="1"/>
</dbReference>
<dbReference type="OMA" id="PDFHPSE"/>
<dbReference type="PROSITE" id="PS50102">
    <property type="entry name" value="RRM"/>
    <property type="match status" value="1"/>
</dbReference>
<dbReference type="AlphaFoldDB" id="T1GUX6"/>
<name>T1GUX6_MEGSC</name>
<keyword evidence="5" id="KW-1185">Reference proteome</keyword>
<dbReference type="FunFam" id="3.30.70.330:FF:000052">
    <property type="entry name" value="Heterogeneous nuclear ribonucleoprotein L like"/>
    <property type="match status" value="1"/>
</dbReference>
<feature type="domain" description="RRM" evidence="3">
    <location>
        <begin position="63"/>
        <end position="138"/>
    </location>
</feature>
<dbReference type="InterPro" id="IPR055204">
    <property type="entry name" value="HNRNPL_RRM"/>
</dbReference>
<evidence type="ECO:0000259" key="3">
    <source>
        <dbReference type="PROSITE" id="PS50102"/>
    </source>
</evidence>
<dbReference type="EMBL" id="CAQQ02024661">
    <property type="status" value="NOT_ANNOTATED_CDS"/>
    <property type="molecule type" value="Genomic_DNA"/>
</dbReference>
<dbReference type="InterPro" id="IPR012677">
    <property type="entry name" value="Nucleotide-bd_a/b_plait_sf"/>
</dbReference>
<dbReference type="GO" id="GO:0003723">
    <property type="term" value="F:RNA binding"/>
    <property type="evidence" value="ECO:0007669"/>
    <property type="project" value="UniProtKB-UniRule"/>
</dbReference>
<accession>T1GUX6</accession>
<dbReference type="HOGENOM" id="CLU_053930_0_0_1"/>
<evidence type="ECO:0000256" key="2">
    <source>
        <dbReference type="PROSITE-ProRule" id="PRU00176"/>
    </source>
</evidence>
<dbReference type="Proteomes" id="UP000015102">
    <property type="component" value="Unassembled WGS sequence"/>
</dbReference>
<protein>
    <recommendedName>
        <fullName evidence="3">RRM domain-containing protein</fullName>
    </recommendedName>
</protein>
<dbReference type="SMART" id="SM00360">
    <property type="entry name" value="RRM"/>
    <property type="match status" value="2"/>
</dbReference>
<dbReference type="STRING" id="36166.T1GUX6"/>
<evidence type="ECO:0000313" key="4">
    <source>
        <dbReference type="EnsemblMetazoa" id="MESCA007548-PA"/>
    </source>
</evidence>
<dbReference type="Pfam" id="PF22976">
    <property type="entry name" value="RRM_10"/>
    <property type="match status" value="1"/>
</dbReference>
<organism evidence="4 5">
    <name type="scientific">Megaselia scalaris</name>
    <name type="common">Humpbacked fly</name>
    <name type="synonym">Phora scalaris</name>
    <dbReference type="NCBI Taxonomy" id="36166"/>
    <lineage>
        <taxon>Eukaryota</taxon>
        <taxon>Metazoa</taxon>
        <taxon>Ecdysozoa</taxon>
        <taxon>Arthropoda</taxon>
        <taxon>Hexapoda</taxon>
        <taxon>Insecta</taxon>
        <taxon>Pterygota</taxon>
        <taxon>Neoptera</taxon>
        <taxon>Endopterygota</taxon>
        <taxon>Diptera</taxon>
        <taxon>Brachycera</taxon>
        <taxon>Muscomorpha</taxon>
        <taxon>Platypezoidea</taxon>
        <taxon>Phoridae</taxon>
        <taxon>Megaseliini</taxon>
        <taxon>Megaselia</taxon>
    </lineage>
</organism>
<keyword evidence="1 2" id="KW-0694">RNA-binding</keyword>
<dbReference type="CDD" id="cd12427">
    <property type="entry name" value="RRM4_hnRNPL_like"/>
    <property type="match status" value="1"/>
</dbReference>
<evidence type="ECO:0000313" key="5">
    <source>
        <dbReference type="Proteomes" id="UP000015102"/>
    </source>
</evidence>
<dbReference type="EMBL" id="CAQQ02024660">
    <property type="status" value="NOT_ANNOTATED_CDS"/>
    <property type="molecule type" value="Genomic_DNA"/>
</dbReference>
<dbReference type="Gene3D" id="3.30.70.330">
    <property type="match status" value="2"/>
</dbReference>
<dbReference type="InterPro" id="IPR035979">
    <property type="entry name" value="RBD_domain_sf"/>
</dbReference>
<reference evidence="4" key="2">
    <citation type="submission" date="2015-06" db="UniProtKB">
        <authorList>
            <consortium name="EnsemblMetazoa"/>
        </authorList>
    </citation>
    <scope>IDENTIFICATION</scope>
</reference>
<dbReference type="InterPro" id="IPR000504">
    <property type="entry name" value="RRM_dom"/>
</dbReference>